<keyword evidence="4 5" id="KW-0472">Membrane</keyword>
<evidence type="ECO:0000256" key="5">
    <source>
        <dbReference type="SAM" id="Phobius"/>
    </source>
</evidence>
<evidence type="ECO:0000256" key="3">
    <source>
        <dbReference type="ARBA" id="ARBA00022989"/>
    </source>
</evidence>
<gene>
    <name evidence="7" type="ORF">TEMA_24700</name>
</gene>
<dbReference type="SUPFAM" id="SSF141322">
    <property type="entry name" value="NfeD domain-like"/>
    <property type="match status" value="1"/>
</dbReference>
<dbReference type="PANTHER" id="PTHR33507:SF3">
    <property type="entry name" value="INNER MEMBRANE PROTEIN YBBJ"/>
    <property type="match status" value="1"/>
</dbReference>
<accession>A0ABY9Q2I8</accession>
<organism evidence="7 8">
    <name type="scientific">Terrisporobacter mayombei</name>
    <dbReference type="NCBI Taxonomy" id="1541"/>
    <lineage>
        <taxon>Bacteria</taxon>
        <taxon>Bacillati</taxon>
        <taxon>Bacillota</taxon>
        <taxon>Clostridia</taxon>
        <taxon>Peptostreptococcales</taxon>
        <taxon>Peptostreptococcaceae</taxon>
        <taxon>Terrisporobacter</taxon>
    </lineage>
</organism>
<name>A0ABY9Q2I8_9FIRM</name>
<dbReference type="EMBL" id="CP101637">
    <property type="protein sequence ID" value="WMT82112.1"/>
    <property type="molecule type" value="Genomic_DNA"/>
</dbReference>
<dbReference type="PANTHER" id="PTHR33507">
    <property type="entry name" value="INNER MEMBRANE PROTEIN YBBJ"/>
    <property type="match status" value="1"/>
</dbReference>
<dbReference type="Pfam" id="PF01957">
    <property type="entry name" value="NfeD"/>
    <property type="match status" value="1"/>
</dbReference>
<dbReference type="Gene3D" id="2.40.50.140">
    <property type="entry name" value="Nucleic acid-binding proteins"/>
    <property type="match status" value="1"/>
</dbReference>
<evidence type="ECO:0000259" key="6">
    <source>
        <dbReference type="Pfam" id="PF01957"/>
    </source>
</evidence>
<keyword evidence="8" id="KW-1185">Reference proteome</keyword>
<dbReference type="InterPro" id="IPR002810">
    <property type="entry name" value="NfeD-like_C"/>
</dbReference>
<protein>
    <recommendedName>
        <fullName evidence="6">NfeD-like C-terminal domain-containing protein</fullName>
    </recommendedName>
</protein>
<feature type="transmembrane region" description="Helical" evidence="5">
    <location>
        <begin position="7"/>
        <end position="39"/>
    </location>
</feature>
<sequence length="146" mass="16299">MMNTVWLIVAVAFGIAELMTTSLTLVWFSIGALILMVLSTFIESVIIQIALFAAISITLLVIFTKYFVDKDKTFKYNTNLQGIEQRTGVVKVEILPYTTGIVTLTGEDWTAISENNEKIEVGQLVKVIRIEGVKLVVKPTDNQEEQ</sequence>
<feature type="domain" description="NfeD-like C-terminal" evidence="6">
    <location>
        <begin position="86"/>
        <end position="139"/>
    </location>
</feature>
<dbReference type="InterPro" id="IPR012340">
    <property type="entry name" value="NA-bd_OB-fold"/>
</dbReference>
<reference evidence="7 8" key="1">
    <citation type="submission" date="2022-07" db="EMBL/GenBank/DDBJ databases">
        <title>Genome sequence of Terrisporobacter mayombei DSM6539.</title>
        <authorList>
            <person name="Boeer T."/>
            <person name="Bengelsdorf F.R."/>
            <person name="Daniel R."/>
            <person name="Poehlein A."/>
        </authorList>
    </citation>
    <scope>NUCLEOTIDE SEQUENCE [LARGE SCALE GENOMIC DNA]</scope>
    <source>
        <strain evidence="7 8">DSM 6539</strain>
    </source>
</reference>
<keyword evidence="3 5" id="KW-1133">Transmembrane helix</keyword>
<dbReference type="Proteomes" id="UP001235030">
    <property type="component" value="Chromosome"/>
</dbReference>
<evidence type="ECO:0000256" key="1">
    <source>
        <dbReference type="ARBA" id="ARBA00004141"/>
    </source>
</evidence>
<proteinExistence type="predicted"/>
<dbReference type="InterPro" id="IPR052165">
    <property type="entry name" value="Membrane_assoc_protease"/>
</dbReference>
<comment type="subcellular location">
    <subcellularLocation>
        <location evidence="1">Membrane</location>
        <topology evidence="1">Multi-pass membrane protein</topology>
    </subcellularLocation>
</comment>
<evidence type="ECO:0000313" key="8">
    <source>
        <dbReference type="Proteomes" id="UP001235030"/>
    </source>
</evidence>
<keyword evidence="2 5" id="KW-0812">Transmembrane</keyword>
<evidence type="ECO:0000256" key="4">
    <source>
        <dbReference type="ARBA" id="ARBA00023136"/>
    </source>
</evidence>
<evidence type="ECO:0000313" key="7">
    <source>
        <dbReference type="EMBL" id="WMT82112.1"/>
    </source>
</evidence>
<feature type="transmembrane region" description="Helical" evidence="5">
    <location>
        <begin position="45"/>
        <end position="68"/>
    </location>
</feature>
<dbReference type="RefSeq" id="WP_228105672.1">
    <property type="nucleotide sequence ID" value="NZ_CP101637.1"/>
</dbReference>
<evidence type="ECO:0000256" key="2">
    <source>
        <dbReference type="ARBA" id="ARBA00022692"/>
    </source>
</evidence>